<organism evidence="3 4">
    <name type="scientific">Rhizobium vallis</name>
    <dbReference type="NCBI Taxonomy" id="634290"/>
    <lineage>
        <taxon>Bacteria</taxon>
        <taxon>Pseudomonadati</taxon>
        <taxon>Pseudomonadota</taxon>
        <taxon>Alphaproteobacteria</taxon>
        <taxon>Hyphomicrobiales</taxon>
        <taxon>Rhizobiaceae</taxon>
        <taxon>Rhizobium/Agrobacterium group</taxon>
        <taxon>Rhizobium</taxon>
    </lineage>
</organism>
<feature type="transmembrane region" description="Helical" evidence="1">
    <location>
        <begin position="139"/>
        <end position="162"/>
    </location>
</feature>
<reference evidence="4" key="1">
    <citation type="submission" date="2018-11" db="EMBL/GenBank/DDBJ databases">
        <title>Rhizobium chutanense sp. nov., isolated from root nodules of Phaseolus vulgaris in China.</title>
        <authorList>
            <person name="Huo Y."/>
        </authorList>
    </citation>
    <scope>NUCLEOTIDE SEQUENCE [LARGE SCALE GENOMIC DNA]</scope>
    <source>
        <strain evidence="4">CCBAU 65647</strain>
    </source>
</reference>
<dbReference type="OrthoDB" id="7584858at2"/>
<feature type="transmembrane region" description="Helical" evidence="1">
    <location>
        <begin position="7"/>
        <end position="26"/>
    </location>
</feature>
<keyword evidence="4" id="KW-1185">Reference proteome</keyword>
<feature type="domain" description="Inositolphosphotransferase Aur1/Ipt1" evidence="2">
    <location>
        <begin position="116"/>
        <end position="304"/>
    </location>
</feature>
<dbReference type="InterPro" id="IPR026841">
    <property type="entry name" value="Aur1/Ipt1"/>
</dbReference>
<keyword evidence="1" id="KW-0472">Membrane</keyword>
<feature type="transmembrane region" description="Helical" evidence="1">
    <location>
        <begin position="38"/>
        <end position="59"/>
    </location>
</feature>
<feature type="transmembrane region" description="Helical" evidence="1">
    <location>
        <begin position="265"/>
        <end position="282"/>
    </location>
</feature>
<feature type="transmembrane region" description="Helical" evidence="1">
    <location>
        <begin position="288"/>
        <end position="306"/>
    </location>
</feature>
<keyword evidence="1" id="KW-1133">Transmembrane helix</keyword>
<protein>
    <submittedName>
        <fullName evidence="3">Phosphatase PAP2 family protein</fullName>
    </submittedName>
</protein>
<dbReference type="EMBL" id="RJTH01000007">
    <property type="protein sequence ID" value="RUM23783.1"/>
    <property type="molecule type" value="Genomic_DNA"/>
</dbReference>
<gene>
    <name evidence="3" type="ORF">EFQ99_21225</name>
</gene>
<proteinExistence type="predicted"/>
<keyword evidence="1" id="KW-0812">Transmembrane</keyword>
<name>A0A3S0T424_9HYPH</name>
<accession>A0A3S0T424</accession>
<sequence length="326" mass="34848">MGDNRRLVWVIVAVTVLFAAIDAAWLPFSTVSLDPRNLGVYLTSAAVLLAAYLFGKVILYRLRDDTSRGADRLRWAAKSLMTLVPVLAIFTALGCAGGIFSYLASATAAPLIDGHLAAIDAALGFHWPSFLETANGSPVLATALVIAYHSFGPQIVGLTLVYSAVHRVDRLLEFLALLAVSSAFTAALMALFPTAGAYAYFQPASEAFEAFTAKAGMWHYADLLKLRSGEPFNLLVWEAQGLVTFPSYHTVVAIMIVYSLRRVPHVVGPAAFLNAALIVGTMPEGGHYLIDVIAGGMVAVVSILAIRAITAPGQERYEPEQTPTPP</sequence>
<evidence type="ECO:0000256" key="1">
    <source>
        <dbReference type="SAM" id="Phobius"/>
    </source>
</evidence>
<dbReference type="Pfam" id="PF14378">
    <property type="entry name" value="PAP2_3"/>
    <property type="match status" value="1"/>
</dbReference>
<evidence type="ECO:0000313" key="4">
    <source>
        <dbReference type="Proteomes" id="UP000278823"/>
    </source>
</evidence>
<evidence type="ECO:0000259" key="2">
    <source>
        <dbReference type="Pfam" id="PF14378"/>
    </source>
</evidence>
<feature type="transmembrane region" description="Helical" evidence="1">
    <location>
        <begin position="80"/>
        <end position="104"/>
    </location>
</feature>
<feature type="transmembrane region" description="Helical" evidence="1">
    <location>
        <begin position="234"/>
        <end position="258"/>
    </location>
</feature>
<feature type="transmembrane region" description="Helical" evidence="1">
    <location>
        <begin position="174"/>
        <end position="201"/>
    </location>
</feature>
<comment type="caution">
    <text evidence="3">The sequence shown here is derived from an EMBL/GenBank/DDBJ whole genome shotgun (WGS) entry which is preliminary data.</text>
</comment>
<dbReference type="Proteomes" id="UP000278823">
    <property type="component" value="Unassembled WGS sequence"/>
</dbReference>
<dbReference type="AlphaFoldDB" id="A0A3S0T424"/>
<evidence type="ECO:0000313" key="3">
    <source>
        <dbReference type="EMBL" id="RUM23783.1"/>
    </source>
</evidence>
<dbReference type="GO" id="GO:0016020">
    <property type="term" value="C:membrane"/>
    <property type="evidence" value="ECO:0007669"/>
    <property type="project" value="UniProtKB-SubCell"/>
</dbReference>